<feature type="domain" description="DH" evidence="3">
    <location>
        <begin position="328"/>
        <end position="497"/>
    </location>
</feature>
<sequence>MDPLSITASVVGISAACASVITTLKNVHDKYKQADLTVLAICSESSTVQAALAQVEYLLKQDGDAVVSRFQQQPVLASAFDTSITGCQMVYSCLDAELRELATALQQDGGLDRKRRFKTAWKQDTMLGFQQQIRGQVLALNTLLQGLQMESLGEMRRLLQSQQAQLDQINDNTASLRKQYPQSTVPDSIFDNSRSADSIFGAADSVLGAEDFAFDDAIVNSKAYRRAMALAQAQFDNAHRRDEPTAPVADTADSISSTGQVVDDDPEMTTSIAPEPAGLAWQAPSKYRKFITSTTPLDESLPRLSEDWASAFELKRADIDGRGRKELECQNILWEILQTEHLFITNLAIIGRLYVDPILNSWPQLVSKPSVFADRVFAHLAELREAHERHLYLPMLANWERNGAWATFDPEPFLDLIKAAEGTYVLFSRNYEYAQVSIRDEIERNHNFRAFIDSRRQHPWSQKLGWDNYLKAPITRLQRLRLLLAVLGKTTLHNDTKVATVRADSKLILLVTMCEDGVQEGQRRFQINALMDVLSAAEAARINLASPERRYIRTGAYPAQIPGLTESKTWKECIVTLLDNGLVITISASVVDSMDRKYEVVICEPLDRIHTSFIESSFKFRLFAGSRSTSLSSAKTLYPLRIEAIVQIGCKLWKVVIGFASEQERNEWHHHIVRLQKQIKT</sequence>
<proteinExistence type="predicted"/>
<dbReference type="EMBL" id="NAJQ01000266">
    <property type="protein sequence ID" value="TKA73408.1"/>
    <property type="molecule type" value="Genomic_DNA"/>
</dbReference>
<evidence type="ECO:0000256" key="1">
    <source>
        <dbReference type="SAM" id="Coils"/>
    </source>
</evidence>
<dbReference type="STRING" id="329884.A0A4U0XD38"/>
<dbReference type="Gene3D" id="1.20.900.10">
    <property type="entry name" value="Dbl homology (DH) domain"/>
    <property type="match status" value="1"/>
</dbReference>
<gene>
    <name evidence="4" type="ORF">B0A55_04271</name>
</gene>
<evidence type="ECO:0000313" key="5">
    <source>
        <dbReference type="Proteomes" id="UP000309340"/>
    </source>
</evidence>
<dbReference type="InterPro" id="IPR000219">
    <property type="entry name" value="DH_dom"/>
</dbReference>
<dbReference type="SMART" id="SM00325">
    <property type="entry name" value="RhoGEF"/>
    <property type="match status" value="1"/>
</dbReference>
<comment type="caution">
    <text evidence="4">The sequence shown here is derived from an EMBL/GenBank/DDBJ whole genome shotgun (WGS) entry which is preliminary data.</text>
</comment>
<dbReference type="OrthoDB" id="5365701at2759"/>
<dbReference type="PANTHER" id="PTHR46572:SF1">
    <property type="entry name" value="RHO1 GUANINE NUCLEOTIDE EXCHANGE FACTOR TUS1"/>
    <property type="match status" value="1"/>
</dbReference>
<evidence type="ECO:0000259" key="3">
    <source>
        <dbReference type="PROSITE" id="PS50010"/>
    </source>
</evidence>
<dbReference type="GO" id="GO:0005085">
    <property type="term" value="F:guanyl-nucleotide exchange factor activity"/>
    <property type="evidence" value="ECO:0007669"/>
    <property type="project" value="InterPro"/>
</dbReference>
<dbReference type="InterPro" id="IPR035899">
    <property type="entry name" value="DBL_dom_sf"/>
</dbReference>
<dbReference type="AlphaFoldDB" id="A0A4U0XD38"/>
<dbReference type="Proteomes" id="UP000309340">
    <property type="component" value="Unassembled WGS sequence"/>
</dbReference>
<reference evidence="4 5" key="1">
    <citation type="submission" date="2017-03" db="EMBL/GenBank/DDBJ databases">
        <title>Genomes of endolithic fungi from Antarctica.</title>
        <authorList>
            <person name="Coleine C."/>
            <person name="Masonjones S."/>
            <person name="Stajich J.E."/>
        </authorList>
    </citation>
    <scope>NUCLEOTIDE SEQUENCE [LARGE SCALE GENOMIC DNA]</scope>
    <source>
        <strain evidence="4 5">CCFEE 5184</strain>
    </source>
</reference>
<protein>
    <recommendedName>
        <fullName evidence="3">DH domain-containing protein</fullName>
    </recommendedName>
</protein>
<dbReference type="Pfam" id="PF00621">
    <property type="entry name" value="RhoGEF"/>
    <property type="match status" value="1"/>
</dbReference>
<feature type="region of interest" description="Disordered" evidence="2">
    <location>
        <begin position="238"/>
        <end position="275"/>
    </location>
</feature>
<evidence type="ECO:0000313" key="4">
    <source>
        <dbReference type="EMBL" id="TKA73408.1"/>
    </source>
</evidence>
<dbReference type="PANTHER" id="PTHR46572">
    <property type="entry name" value="RHO1 GDP-GTP EXCHANGE PROTEIN 1-RELATED"/>
    <property type="match status" value="1"/>
</dbReference>
<feature type="coiled-coil region" evidence="1">
    <location>
        <begin position="152"/>
        <end position="179"/>
    </location>
</feature>
<name>A0A4U0XD38_9PEZI</name>
<dbReference type="PROSITE" id="PS50010">
    <property type="entry name" value="DH_2"/>
    <property type="match status" value="1"/>
</dbReference>
<dbReference type="SUPFAM" id="SSF48065">
    <property type="entry name" value="DBL homology domain (DH-domain)"/>
    <property type="match status" value="1"/>
</dbReference>
<accession>A0A4U0XD38</accession>
<dbReference type="InterPro" id="IPR052233">
    <property type="entry name" value="Rho-type_GEFs"/>
</dbReference>
<evidence type="ECO:0000256" key="2">
    <source>
        <dbReference type="SAM" id="MobiDB-lite"/>
    </source>
</evidence>
<keyword evidence="1" id="KW-0175">Coiled coil</keyword>
<keyword evidence="5" id="KW-1185">Reference proteome</keyword>
<organism evidence="4 5">
    <name type="scientific">Friedmanniomyces simplex</name>
    <dbReference type="NCBI Taxonomy" id="329884"/>
    <lineage>
        <taxon>Eukaryota</taxon>
        <taxon>Fungi</taxon>
        <taxon>Dikarya</taxon>
        <taxon>Ascomycota</taxon>
        <taxon>Pezizomycotina</taxon>
        <taxon>Dothideomycetes</taxon>
        <taxon>Dothideomycetidae</taxon>
        <taxon>Mycosphaerellales</taxon>
        <taxon>Teratosphaeriaceae</taxon>
        <taxon>Friedmanniomyces</taxon>
    </lineage>
</organism>